<accession>E7N0H2</accession>
<dbReference type="Proteomes" id="UP000004633">
    <property type="component" value="Unassembled WGS sequence"/>
</dbReference>
<gene>
    <name evidence="1" type="ORF">HMPREF9555_00473</name>
</gene>
<dbReference type="EMBL" id="AECV01000004">
    <property type="protein sequence ID" value="EFW30323.1"/>
    <property type="molecule type" value="Genomic_DNA"/>
</dbReference>
<evidence type="ECO:0000313" key="2">
    <source>
        <dbReference type="Proteomes" id="UP000004633"/>
    </source>
</evidence>
<protein>
    <submittedName>
        <fullName evidence="1">Uncharacterized protein</fullName>
    </submittedName>
</protein>
<dbReference type="STRING" id="749551.HMPREF9555_00473"/>
<keyword evidence="2" id="KW-1185">Reference proteome</keyword>
<sequence length="45" mass="5148">MPVDFFAVYHKNLRAFVVFNTMLLYRITPILSNGTGSLLAFLENI</sequence>
<dbReference type="AlphaFoldDB" id="E7N0H2"/>
<proteinExistence type="predicted"/>
<reference evidence="1 2" key="1">
    <citation type="submission" date="2010-08" db="EMBL/GenBank/DDBJ databases">
        <authorList>
            <person name="Weinstock G."/>
            <person name="Sodergren E."/>
            <person name="Clifton S."/>
            <person name="Fulton L."/>
            <person name="Fulton B."/>
            <person name="Courtney L."/>
            <person name="Fronick C."/>
            <person name="Harrison M."/>
            <person name="Strong C."/>
            <person name="Farmer C."/>
            <person name="Delahaunty K."/>
            <person name="Markovic C."/>
            <person name="Hall O."/>
            <person name="Minx P."/>
            <person name="Tomlinson C."/>
            <person name="Mitreva M."/>
            <person name="Hou S."/>
            <person name="Chen J."/>
            <person name="Wollam A."/>
            <person name="Pepin K.H."/>
            <person name="Johnson M."/>
            <person name="Bhonagiri V."/>
            <person name="Zhang X."/>
            <person name="Suruliraj S."/>
            <person name="Warren W."/>
            <person name="Chinwalla A."/>
            <person name="Mardis E.R."/>
            <person name="Wilson R.K."/>
        </authorList>
    </citation>
    <scope>NUCLEOTIDE SEQUENCE [LARGE SCALE GENOMIC DNA]</scope>
    <source>
        <strain evidence="1 2">F0399</strain>
    </source>
</reference>
<comment type="caution">
    <text evidence="1">The sequence shown here is derived from an EMBL/GenBank/DDBJ whole genome shotgun (WGS) entry which is preliminary data.</text>
</comment>
<name>E7N0H2_9FIRM</name>
<organism evidence="1 2">
    <name type="scientific">Selenomonas artemidis F0399</name>
    <dbReference type="NCBI Taxonomy" id="749551"/>
    <lineage>
        <taxon>Bacteria</taxon>
        <taxon>Bacillati</taxon>
        <taxon>Bacillota</taxon>
        <taxon>Negativicutes</taxon>
        <taxon>Selenomonadales</taxon>
        <taxon>Selenomonadaceae</taxon>
        <taxon>Selenomonas</taxon>
    </lineage>
</organism>
<evidence type="ECO:0000313" key="1">
    <source>
        <dbReference type="EMBL" id="EFW30323.1"/>
    </source>
</evidence>
<dbReference type="HOGENOM" id="CLU_3205147_0_0_9"/>